<protein>
    <submittedName>
        <fullName evidence="6">BZ3500_MvSof-1268-A1-R1_Chr3-1g05487 protein</fullName>
    </submittedName>
</protein>
<feature type="compositionally biased region" description="Basic and acidic residues" evidence="5">
    <location>
        <begin position="47"/>
        <end position="63"/>
    </location>
</feature>
<evidence type="ECO:0000256" key="1">
    <source>
        <dbReference type="ARBA" id="ARBA00007119"/>
    </source>
</evidence>
<reference evidence="7" key="1">
    <citation type="submission" date="2016-10" db="EMBL/GenBank/DDBJ databases">
        <authorList>
            <person name="Jeantristanb JTB J.-T."/>
            <person name="Ricardo R."/>
        </authorList>
    </citation>
    <scope>NUCLEOTIDE SEQUENCE [LARGE SCALE GENOMIC DNA]</scope>
</reference>
<gene>
    <name evidence="6" type="ORF">BZ3500_MVSOF-1268-A1-R1_CHR3-1G05487</name>
</gene>
<dbReference type="PANTHER" id="PTHR28657">
    <property type="entry name" value="INDOLEAMINE 2,3-DIOXYGENASE"/>
    <property type="match status" value="1"/>
</dbReference>
<dbReference type="Gene3D" id="1.20.58.480">
    <property type="match status" value="1"/>
</dbReference>
<accession>A0A2X0LI19</accession>
<dbReference type="OrthoDB" id="10262710at2759"/>
<feature type="region of interest" description="Disordered" evidence="5">
    <location>
        <begin position="1"/>
        <end position="108"/>
    </location>
</feature>
<dbReference type="AlphaFoldDB" id="A0A2X0LI19"/>
<evidence type="ECO:0000256" key="3">
    <source>
        <dbReference type="ARBA" id="ARBA00023004"/>
    </source>
</evidence>
<dbReference type="InterPro" id="IPR000898">
    <property type="entry name" value="Indolamine_dOase"/>
</dbReference>
<evidence type="ECO:0000256" key="5">
    <source>
        <dbReference type="SAM" id="MobiDB-lite"/>
    </source>
</evidence>
<dbReference type="GO" id="GO:0046872">
    <property type="term" value="F:metal ion binding"/>
    <property type="evidence" value="ECO:0007669"/>
    <property type="project" value="UniProtKB-KW"/>
</dbReference>
<evidence type="ECO:0000256" key="4">
    <source>
        <dbReference type="PIRSR" id="PIRSR600898-1"/>
    </source>
</evidence>
<dbReference type="STRING" id="289078.A0A2X0LI19"/>
<evidence type="ECO:0000313" key="7">
    <source>
        <dbReference type="Proteomes" id="UP000249723"/>
    </source>
</evidence>
<dbReference type="InterPro" id="IPR037217">
    <property type="entry name" value="Trp/Indoleamine_2_3_dOase-like"/>
</dbReference>
<organism evidence="6 7">
    <name type="scientific">Microbotryum saponariae</name>
    <dbReference type="NCBI Taxonomy" id="289078"/>
    <lineage>
        <taxon>Eukaryota</taxon>
        <taxon>Fungi</taxon>
        <taxon>Dikarya</taxon>
        <taxon>Basidiomycota</taxon>
        <taxon>Pucciniomycotina</taxon>
        <taxon>Microbotryomycetes</taxon>
        <taxon>Microbotryales</taxon>
        <taxon>Microbotryaceae</taxon>
        <taxon>Microbotryum</taxon>
    </lineage>
</organism>
<feature type="compositionally biased region" description="Acidic residues" evidence="5">
    <location>
        <begin position="81"/>
        <end position="99"/>
    </location>
</feature>
<dbReference type="Pfam" id="PF01231">
    <property type="entry name" value="IDO"/>
    <property type="match status" value="1"/>
</dbReference>
<proteinExistence type="inferred from homology"/>
<keyword evidence="7" id="KW-1185">Reference proteome</keyword>
<keyword evidence="3 4" id="KW-0408">Iron</keyword>
<dbReference type="GO" id="GO:0020037">
    <property type="term" value="F:heme binding"/>
    <property type="evidence" value="ECO:0007669"/>
    <property type="project" value="InterPro"/>
</dbReference>
<evidence type="ECO:0000256" key="2">
    <source>
        <dbReference type="ARBA" id="ARBA00022723"/>
    </source>
</evidence>
<dbReference type="GO" id="GO:0019441">
    <property type="term" value="P:L-tryptophan catabolic process to kynurenine"/>
    <property type="evidence" value="ECO:0007669"/>
    <property type="project" value="InterPro"/>
</dbReference>
<keyword evidence="2 4" id="KW-0479">Metal-binding</keyword>
<comment type="similarity">
    <text evidence="1">Belongs to the indoleamine 2,3-dioxygenase family.</text>
</comment>
<name>A0A2X0LI19_9BASI</name>
<dbReference type="GO" id="GO:0016702">
    <property type="term" value="F:oxidoreductase activity, acting on single donors with incorporation of molecular oxygen, incorporation of two atoms of oxygen"/>
    <property type="evidence" value="ECO:0007669"/>
    <property type="project" value="UniProtKB-ARBA"/>
</dbReference>
<feature type="binding site" description="proximal binding residue" evidence="4">
    <location>
        <position position="729"/>
    </location>
    <ligand>
        <name>heme b</name>
        <dbReference type="ChEBI" id="CHEBI:60344"/>
    </ligand>
    <ligandPart>
        <name>Fe</name>
        <dbReference type="ChEBI" id="CHEBI:18248"/>
    </ligandPart>
</feature>
<dbReference type="EMBL" id="FMWP01000096">
    <property type="protein sequence ID" value="SCZ98595.1"/>
    <property type="molecule type" value="Genomic_DNA"/>
</dbReference>
<keyword evidence="4" id="KW-0349">Heme</keyword>
<dbReference type="PANTHER" id="PTHR28657:SF3">
    <property type="entry name" value="INDOLEAMINE 2,3-DIOXYGENASE"/>
    <property type="match status" value="1"/>
</dbReference>
<dbReference type="SUPFAM" id="SSF140959">
    <property type="entry name" value="Indolic compounds 2,3-dioxygenase-like"/>
    <property type="match status" value="1"/>
</dbReference>
<sequence length="842" mass="93368">MEVDEEDEDEAEEDEETDADTVASDAESQPDSSAASVIDDDDNDDDDSKKDMDNNDDHDDFPPRRVSLAIGSKRRRPLVISDEDEEPDEVDEPQEEDENTLPTPIGLPKALSKSVLGAIGRDRPVPTTAVARPQLCGGGGSSTGPASKHLPKFIPPFDDAQRRPKEAVTPLSATAGRAPLIEVDRPEDFEVVPQTYEKKLSHTMRREAVVQLDQDLQRALLSKFGQCSATIEDKAWRELAGKKIMYEQRRDIILLTAVSLESDLFWLALTSKGYRSMLGPRTKAIANLKLSEKAPLEFENNARLIEEVFDALKRAAASLLPSRSRRSESGGKPGETLSLAAFNEIEPSQRDELPVFTISRERGVFLPRVAPLTHLPAEFAPLESLLQRMTIRQPNGGVGLLGHGQFADACETELKKVDLESKVDQVIESGNQQLLSALFRDYCYATSAFLLEPVDQRFRHTAVYGEGNNRLPRELAVPLKKLADKLGHFPFMEYSSSYALQNYVKIQSKAKPGKLGPLSEWATDNLNILRAFEDASGSEAGFILVHVTMVAHTGRVVAAAEDVLEASQMGDHKAFQNAMGDLLATYEKIQVAMESMWSWSRPVDYLRFRSFIFGTGPKKSNSMFPNGVVYEGIGTDEPQYFRGESGANDSIIPLADNLLEITRAHPKNELTSTLREFREYRPSAQRVYLEALERRASETGVFKFAQQNPESLALYILMVDQVREFRDRHWKFTKVSVEKEMAALYIIRYSDHAIATGGSPILRYLPQNLTTVLNCMADAFTLLPNSHGLTPTTAAKIEACRGRAERELAALKVELGELRGGVKGVDDKRVHTRGSVGCDGIG</sequence>
<dbReference type="Proteomes" id="UP000249723">
    <property type="component" value="Unassembled WGS sequence"/>
</dbReference>
<evidence type="ECO:0000313" key="6">
    <source>
        <dbReference type="EMBL" id="SCZ98595.1"/>
    </source>
</evidence>
<feature type="compositionally biased region" description="Acidic residues" evidence="5">
    <location>
        <begin position="1"/>
        <end position="19"/>
    </location>
</feature>